<dbReference type="PROSITE" id="PS00108">
    <property type="entry name" value="PROTEIN_KINASE_ST"/>
    <property type="match status" value="1"/>
</dbReference>
<feature type="region of interest" description="Disordered" evidence="8">
    <location>
        <begin position="365"/>
        <end position="404"/>
    </location>
</feature>
<dbReference type="SUPFAM" id="SSF56112">
    <property type="entry name" value="Protein kinase-like (PK-like)"/>
    <property type="match status" value="1"/>
</dbReference>
<dbReference type="Gene3D" id="1.10.510.10">
    <property type="entry name" value="Transferase(Phosphotransferase) domain 1"/>
    <property type="match status" value="1"/>
</dbReference>
<dbReference type="Pfam" id="PF00069">
    <property type="entry name" value="Pkinase"/>
    <property type="match status" value="1"/>
</dbReference>
<keyword evidence="11" id="KW-1185">Reference proteome</keyword>
<protein>
    <recommendedName>
        <fullName evidence="1">non-specific serine/threonine protein kinase</fullName>
        <ecNumber evidence="1">2.7.11.1</ecNumber>
    </recommendedName>
</protein>
<evidence type="ECO:0000256" key="5">
    <source>
        <dbReference type="ARBA" id="ARBA00022777"/>
    </source>
</evidence>
<keyword evidence="3" id="KW-0808">Transferase</keyword>
<reference evidence="10" key="2">
    <citation type="journal article" date="2023" name="Int. J. Syst. Evol. Microbiol.">
        <title>Streptomyces marispadix sp. nov., isolated from marine beach sediment of the Northern Coast of Portugal.</title>
        <authorList>
            <person name="dos Santos J.D.N."/>
            <person name="Vitorino I.R."/>
            <person name="Kallscheuer N."/>
            <person name="Srivastava A."/>
            <person name="Krautwurst S."/>
            <person name="Marz M."/>
            <person name="Jogler C."/>
            <person name="Lobo Da Cunha A."/>
            <person name="Catita J."/>
            <person name="Goncalves H."/>
            <person name="Gonzalez I."/>
            <person name="Reyes F."/>
            <person name="Lage O.M."/>
        </authorList>
    </citation>
    <scope>NUCLEOTIDE SEQUENCE</scope>
    <source>
        <strain evidence="10">M600PL45_2</strain>
    </source>
</reference>
<dbReference type="InterPro" id="IPR008271">
    <property type="entry name" value="Ser/Thr_kinase_AS"/>
</dbReference>
<reference evidence="10" key="1">
    <citation type="submission" date="2022-03" db="EMBL/GenBank/DDBJ databases">
        <authorList>
            <person name="Santos J.D.N."/>
            <person name="Kallscheuer N."/>
            <person name="Jogler C."/>
            <person name="Lage O.M."/>
        </authorList>
    </citation>
    <scope>NUCLEOTIDE SEQUENCE</scope>
    <source>
        <strain evidence="10">M600PL45_2</strain>
    </source>
</reference>
<dbReference type="PROSITE" id="PS00107">
    <property type="entry name" value="PROTEIN_KINASE_ATP"/>
    <property type="match status" value="1"/>
</dbReference>
<keyword evidence="5 10" id="KW-0418">Kinase</keyword>
<dbReference type="InterPro" id="IPR011009">
    <property type="entry name" value="Kinase-like_dom_sf"/>
</dbReference>
<dbReference type="GO" id="GO:0016301">
    <property type="term" value="F:kinase activity"/>
    <property type="evidence" value="ECO:0007669"/>
    <property type="project" value="UniProtKB-KW"/>
</dbReference>
<feature type="domain" description="Protein kinase" evidence="9">
    <location>
        <begin position="12"/>
        <end position="267"/>
    </location>
</feature>
<dbReference type="Gene3D" id="3.40.1000.10">
    <property type="entry name" value="Mog1/PsbP, alpha/beta/alpha sandwich"/>
    <property type="match status" value="1"/>
</dbReference>
<evidence type="ECO:0000256" key="3">
    <source>
        <dbReference type="ARBA" id="ARBA00022679"/>
    </source>
</evidence>
<gene>
    <name evidence="10" type="ORF">MMA15_25585</name>
</gene>
<keyword evidence="4 7" id="KW-0547">Nucleotide-binding</keyword>
<feature type="binding site" evidence="7">
    <location>
        <position position="42"/>
    </location>
    <ligand>
        <name>ATP</name>
        <dbReference type="ChEBI" id="CHEBI:30616"/>
    </ligand>
</feature>
<keyword evidence="6 7" id="KW-0067">ATP-binding</keyword>
<accession>A0ABS9T549</accession>
<evidence type="ECO:0000256" key="8">
    <source>
        <dbReference type="SAM" id="MobiDB-lite"/>
    </source>
</evidence>
<evidence type="ECO:0000256" key="1">
    <source>
        <dbReference type="ARBA" id="ARBA00012513"/>
    </source>
</evidence>
<dbReference type="Gene3D" id="3.30.200.20">
    <property type="entry name" value="Phosphorylase Kinase, domain 1"/>
    <property type="match status" value="1"/>
</dbReference>
<sequence>MTDEDRLLAGRYRLSRQLGRGGMGTVWLAQDALLDRRVAVKKLHVPPHLEDDERARLYERTRREARSAARISHPGVIVVHDVVEDEGLPCIVMEYVPSRSLSDVLREDGPLTPGAAARTGAAMASALRAAHAAGVLHRDVKPANVLLSDDGERIVLTDFGIAAASGTTTLTRTGEFVGSIDYAAPERMQGGESGPAADAWALGATLYEAVEGVAPFRRSTWVETAYATASEPPRPMEQAGALGELIESLLRKDAEERLTLERAEEWLASASGTVAMPSSAPWSASGEGDGRRVPGGAGNGQGPVADGREQRTAQTATEPGPAPRPSPGATADGRPPSPARGSRAVAWAVSAVVALAGVTGGAWWLTQHGQGPGKGPGGPRPSASHTAGPSHTGPPPRPPVADGFRRVKDKLGFSVDVPKGWRRQAQPGGQQADYLAPSGRTGLKFSVLDFAGGSPLRHWRQLEPQVRAKSPGYQNLRMNATTYQGRKAAIWEYTWQGRARPYHAVDLGFGKEGERHYALYLSAPDAEWGKAKQYFDMAVKTFRVTPGG</sequence>
<evidence type="ECO:0000259" key="9">
    <source>
        <dbReference type="PROSITE" id="PS50011"/>
    </source>
</evidence>
<dbReference type="InterPro" id="IPR017441">
    <property type="entry name" value="Protein_kinase_ATP_BS"/>
</dbReference>
<feature type="region of interest" description="Disordered" evidence="8">
    <location>
        <begin position="271"/>
        <end position="342"/>
    </location>
</feature>
<dbReference type="PROSITE" id="PS50011">
    <property type="entry name" value="PROTEIN_KINASE_DOM"/>
    <property type="match status" value="1"/>
</dbReference>
<comment type="caution">
    <text evidence="10">The sequence shown here is derived from an EMBL/GenBank/DDBJ whole genome shotgun (WGS) entry which is preliminary data.</text>
</comment>
<dbReference type="Proteomes" id="UP001166784">
    <property type="component" value="Unassembled WGS sequence"/>
</dbReference>
<dbReference type="EC" id="2.7.11.1" evidence="1"/>
<evidence type="ECO:0000256" key="4">
    <source>
        <dbReference type="ARBA" id="ARBA00022741"/>
    </source>
</evidence>
<evidence type="ECO:0000256" key="6">
    <source>
        <dbReference type="ARBA" id="ARBA00022840"/>
    </source>
</evidence>
<proteinExistence type="predicted"/>
<evidence type="ECO:0000256" key="7">
    <source>
        <dbReference type="PROSITE-ProRule" id="PRU10141"/>
    </source>
</evidence>
<dbReference type="EMBL" id="JAKWJU010000002">
    <property type="protein sequence ID" value="MCH6163646.1"/>
    <property type="molecule type" value="Genomic_DNA"/>
</dbReference>
<dbReference type="PANTHER" id="PTHR43289:SF6">
    <property type="entry name" value="SERINE_THREONINE-PROTEIN KINASE NEKL-3"/>
    <property type="match status" value="1"/>
</dbReference>
<dbReference type="PANTHER" id="PTHR43289">
    <property type="entry name" value="MITOGEN-ACTIVATED PROTEIN KINASE KINASE KINASE 20-RELATED"/>
    <property type="match status" value="1"/>
</dbReference>
<dbReference type="RefSeq" id="WP_241062523.1">
    <property type="nucleotide sequence ID" value="NZ_JAKWJU010000002.1"/>
</dbReference>
<dbReference type="CDD" id="cd14014">
    <property type="entry name" value="STKc_PknB_like"/>
    <property type="match status" value="1"/>
</dbReference>
<evidence type="ECO:0000256" key="2">
    <source>
        <dbReference type="ARBA" id="ARBA00022527"/>
    </source>
</evidence>
<dbReference type="InterPro" id="IPR000719">
    <property type="entry name" value="Prot_kinase_dom"/>
</dbReference>
<organism evidence="10 11">
    <name type="scientific">Streptomyces marispadix</name>
    <dbReference type="NCBI Taxonomy" id="2922868"/>
    <lineage>
        <taxon>Bacteria</taxon>
        <taxon>Bacillati</taxon>
        <taxon>Actinomycetota</taxon>
        <taxon>Actinomycetes</taxon>
        <taxon>Kitasatosporales</taxon>
        <taxon>Streptomycetaceae</taxon>
        <taxon>Streptomyces</taxon>
    </lineage>
</organism>
<evidence type="ECO:0000313" key="11">
    <source>
        <dbReference type="Proteomes" id="UP001166784"/>
    </source>
</evidence>
<evidence type="ECO:0000313" key="10">
    <source>
        <dbReference type="EMBL" id="MCH6163646.1"/>
    </source>
</evidence>
<keyword evidence="2" id="KW-0723">Serine/threonine-protein kinase</keyword>
<dbReference type="SMART" id="SM00220">
    <property type="entry name" value="S_TKc"/>
    <property type="match status" value="1"/>
</dbReference>
<name>A0ABS9T549_9ACTN</name>